<dbReference type="GO" id="GO:0003700">
    <property type="term" value="F:DNA-binding transcription factor activity"/>
    <property type="evidence" value="ECO:0007669"/>
    <property type="project" value="TreeGrafter"/>
</dbReference>
<evidence type="ECO:0000259" key="4">
    <source>
        <dbReference type="PROSITE" id="PS51077"/>
    </source>
</evidence>
<reference evidence="6 7" key="1">
    <citation type="submission" date="2016-09" db="EMBL/GenBank/DDBJ databases">
        <title>Phylogenomics of Achromobacter.</title>
        <authorList>
            <person name="Jeukens J."/>
            <person name="Freschi L."/>
            <person name="Vincent A.T."/>
            <person name="Emond-Rheault J.-G."/>
            <person name="Kukavica-Ibrulj I."/>
            <person name="Charette S.J."/>
            <person name="Levesque R.C."/>
        </authorList>
    </citation>
    <scope>NUCLEOTIDE SEQUENCE [LARGE SCALE GENOMIC DNA]</scope>
    <source>
        <strain evidence="6 7">AUS488</strain>
    </source>
</reference>
<keyword evidence="3" id="KW-0804">Transcription</keyword>
<dbReference type="GO" id="GO:0045892">
    <property type="term" value="P:negative regulation of DNA-templated transcription"/>
    <property type="evidence" value="ECO:0007669"/>
    <property type="project" value="TreeGrafter"/>
</dbReference>
<proteinExistence type="predicted"/>
<dbReference type="Pfam" id="PF09339">
    <property type="entry name" value="HTH_IclR"/>
    <property type="match status" value="1"/>
</dbReference>
<evidence type="ECO:0000259" key="5">
    <source>
        <dbReference type="PROSITE" id="PS51078"/>
    </source>
</evidence>
<dbReference type="InterPro" id="IPR029016">
    <property type="entry name" value="GAF-like_dom_sf"/>
</dbReference>
<comment type="caution">
    <text evidence="6">The sequence shown here is derived from an EMBL/GenBank/DDBJ whole genome shotgun (WGS) entry which is preliminary data.</text>
</comment>
<dbReference type="InterPro" id="IPR036390">
    <property type="entry name" value="WH_DNA-bd_sf"/>
</dbReference>
<accession>A0A1R1JTI3</accession>
<feature type="domain" description="HTH iclR-type" evidence="4">
    <location>
        <begin position="3"/>
        <end position="65"/>
    </location>
</feature>
<keyword evidence="1" id="KW-0805">Transcription regulation</keyword>
<dbReference type="PANTHER" id="PTHR30136">
    <property type="entry name" value="HELIX-TURN-HELIX TRANSCRIPTIONAL REGULATOR, ICLR FAMILY"/>
    <property type="match status" value="1"/>
</dbReference>
<evidence type="ECO:0000256" key="1">
    <source>
        <dbReference type="ARBA" id="ARBA00023015"/>
    </source>
</evidence>
<dbReference type="SUPFAM" id="SSF55781">
    <property type="entry name" value="GAF domain-like"/>
    <property type="match status" value="1"/>
</dbReference>
<dbReference type="PROSITE" id="PS51078">
    <property type="entry name" value="ICLR_ED"/>
    <property type="match status" value="1"/>
</dbReference>
<dbReference type="AlphaFoldDB" id="A0A1R1JTI3"/>
<dbReference type="Gene3D" id="1.10.10.10">
    <property type="entry name" value="Winged helix-like DNA-binding domain superfamily/Winged helix DNA-binding domain"/>
    <property type="match status" value="1"/>
</dbReference>
<evidence type="ECO:0000256" key="3">
    <source>
        <dbReference type="ARBA" id="ARBA00023163"/>
    </source>
</evidence>
<dbReference type="RefSeq" id="WP_076412210.1">
    <property type="nucleotide sequence ID" value="NZ_AP028040.1"/>
</dbReference>
<dbReference type="Gene3D" id="3.30.450.40">
    <property type="match status" value="1"/>
</dbReference>
<dbReference type="GO" id="GO:0003677">
    <property type="term" value="F:DNA binding"/>
    <property type="evidence" value="ECO:0007669"/>
    <property type="project" value="UniProtKB-KW"/>
</dbReference>
<dbReference type="InterPro" id="IPR005471">
    <property type="entry name" value="Tscrpt_reg_IclR_N"/>
</dbReference>
<dbReference type="PANTHER" id="PTHR30136:SF35">
    <property type="entry name" value="HTH-TYPE TRANSCRIPTIONAL REGULATOR RV1719"/>
    <property type="match status" value="1"/>
</dbReference>
<dbReference type="OrthoDB" id="8858707at2"/>
<evidence type="ECO:0000313" key="7">
    <source>
        <dbReference type="Proteomes" id="UP000187251"/>
    </source>
</evidence>
<dbReference type="InterPro" id="IPR036388">
    <property type="entry name" value="WH-like_DNA-bd_sf"/>
</dbReference>
<sequence>MEVKLVVRTLELIELYAQARRPLPLTELAQGLGAPMSSCLALVRTLVGRGYLYEVRRRGGYYPTPRLQALCGLIQAGDPWLERVRPQLAALRDQTDETVMLGKIQDGAVLFLEVAESAQPVHYATRPGERRPLHTSAVAKAILARLAPGEREAVLAAADFRRYTDRTRTTRTALLADVARAEAQGWAENAGESVADLTGLAVALERAGEWYALCLAGPTPRVRARREAHVQSLAAAAAEAVRRDGET</sequence>
<gene>
    <name evidence="6" type="ORF">BIZ92_25870</name>
</gene>
<name>A0A1R1JTI3_ALCXX</name>
<dbReference type="EMBL" id="MJMN01000014">
    <property type="protein sequence ID" value="OMG86628.1"/>
    <property type="molecule type" value="Genomic_DNA"/>
</dbReference>
<organism evidence="6 7">
    <name type="scientific">Alcaligenes xylosoxydans xylosoxydans</name>
    <name type="common">Achromobacter xylosoxidans</name>
    <dbReference type="NCBI Taxonomy" id="85698"/>
    <lineage>
        <taxon>Bacteria</taxon>
        <taxon>Pseudomonadati</taxon>
        <taxon>Pseudomonadota</taxon>
        <taxon>Betaproteobacteria</taxon>
        <taxon>Burkholderiales</taxon>
        <taxon>Alcaligenaceae</taxon>
        <taxon>Achromobacter</taxon>
    </lineage>
</organism>
<feature type="domain" description="IclR-ED" evidence="5">
    <location>
        <begin position="66"/>
        <end position="247"/>
    </location>
</feature>
<dbReference type="PROSITE" id="PS51077">
    <property type="entry name" value="HTH_ICLR"/>
    <property type="match status" value="1"/>
</dbReference>
<evidence type="ECO:0000313" key="6">
    <source>
        <dbReference type="EMBL" id="OMG86628.1"/>
    </source>
</evidence>
<dbReference type="InterPro" id="IPR050707">
    <property type="entry name" value="HTH_MetabolicPath_Reg"/>
</dbReference>
<dbReference type="Proteomes" id="UP000187251">
    <property type="component" value="Unassembled WGS sequence"/>
</dbReference>
<protein>
    <submittedName>
        <fullName evidence="6">IclR family transcriptional regulator</fullName>
    </submittedName>
</protein>
<keyword evidence="2" id="KW-0238">DNA-binding</keyword>
<dbReference type="Pfam" id="PF01614">
    <property type="entry name" value="IclR_C"/>
    <property type="match status" value="1"/>
</dbReference>
<dbReference type="SUPFAM" id="SSF46785">
    <property type="entry name" value="Winged helix' DNA-binding domain"/>
    <property type="match status" value="1"/>
</dbReference>
<dbReference type="InterPro" id="IPR014757">
    <property type="entry name" value="Tscrpt_reg_IclR_C"/>
</dbReference>
<evidence type="ECO:0000256" key="2">
    <source>
        <dbReference type="ARBA" id="ARBA00023125"/>
    </source>
</evidence>